<protein>
    <recommendedName>
        <fullName evidence="1">DUF4123 domain-containing protein</fullName>
    </recommendedName>
</protein>
<dbReference type="EMBL" id="AJYW02000199">
    <property type="protein sequence ID" value="OEE74297.1"/>
    <property type="molecule type" value="Genomic_DNA"/>
</dbReference>
<proteinExistence type="predicted"/>
<name>A0A1E5CX30_9VIBR</name>
<feature type="domain" description="DUF4123" evidence="1">
    <location>
        <begin position="7"/>
        <end position="128"/>
    </location>
</feature>
<dbReference type="RefSeq" id="WP_017051790.1">
    <property type="nucleotide sequence ID" value="NZ_AJYW02000199.1"/>
</dbReference>
<dbReference type="Proteomes" id="UP000094165">
    <property type="component" value="Unassembled WGS sequence"/>
</dbReference>
<evidence type="ECO:0000313" key="3">
    <source>
        <dbReference type="Proteomes" id="UP000094165"/>
    </source>
</evidence>
<keyword evidence="3" id="KW-1185">Reference proteome</keyword>
<evidence type="ECO:0000313" key="2">
    <source>
        <dbReference type="EMBL" id="OEE74297.1"/>
    </source>
</evidence>
<organism evidence="2 3">
    <name type="scientific">Vibrio genomosp. F6 str. FF-238</name>
    <dbReference type="NCBI Taxonomy" id="1191298"/>
    <lineage>
        <taxon>Bacteria</taxon>
        <taxon>Pseudomonadati</taxon>
        <taxon>Pseudomonadota</taxon>
        <taxon>Gammaproteobacteria</taxon>
        <taxon>Vibrionales</taxon>
        <taxon>Vibrionaceae</taxon>
        <taxon>Vibrio</taxon>
    </lineage>
</organism>
<sequence>MTNTLTHFLIIDSSRIDNLLQVIYEKIPQPNFGYLYDKTPYDHVKKIGPLWVEIELNSEIWRHWFSTPLWSSSGIIVSINESSFDAVLSQLRSRIEVLSPTDNPLYFRFHSPYTLQRFMSSLDNSEKNEFWGNINQVHWLVPDESYKIWTQMDYINLNPKNTSAQKFRFSDKTLQGLQI</sequence>
<dbReference type="InterPro" id="IPR025391">
    <property type="entry name" value="DUF4123"/>
</dbReference>
<evidence type="ECO:0000259" key="1">
    <source>
        <dbReference type="Pfam" id="PF13503"/>
    </source>
</evidence>
<comment type="caution">
    <text evidence="2">The sequence shown here is derived from an EMBL/GenBank/DDBJ whole genome shotgun (WGS) entry which is preliminary data.</text>
</comment>
<dbReference type="Pfam" id="PF13503">
    <property type="entry name" value="DUF4123"/>
    <property type="match status" value="1"/>
</dbReference>
<accession>A0A1E5CX30</accession>
<gene>
    <name evidence="2" type="ORF">A130_18070</name>
</gene>
<dbReference type="AlphaFoldDB" id="A0A1E5CX30"/>
<reference evidence="2 3" key="1">
    <citation type="journal article" date="2012" name="Science">
        <title>Ecological populations of bacteria act as socially cohesive units of antibiotic production and resistance.</title>
        <authorList>
            <person name="Cordero O.X."/>
            <person name="Wildschutte H."/>
            <person name="Kirkup B."/>
            <person name="Proehl S."/>
            <person name="Ngo L."/>
            <person name="Hussain F."/>
            <person name="Le Roux F."/>
            <person name="Mincer T."/>
            <person name="Polz M.F."/>
        </authorList>
    </citation>
    <scope>NUCLEOTIDE SEQUENCE [LARGE SCALE GENOMIC DNA]</scope>
    <source>
        <strain evidence="2 3">FF-238</strain>
    </source>
</reference>